<protein>
    <submittedName>
        <fullName evidence="1">Uncharacterized protein</fullName>
    </submittedName>
</protein>
<proteinExistence type="predicted"/>
<dbReference type="EMBL" id="CM023473">
    <property type="protein sequence ID" value="KAH7953394.1"/>
    <property type="molecule type" value="Genomic_DNA"/>
</dbReference>
<sequence length="135" mass="14032">MIGPGTAGFGVSKTGGTVEPDAGRKLDSREKTVKPPGIASVPRKLPAWLTAQEGAFAMLRLGQHIRGSPPLESRVGVAVKVTDIAMPTFGQHFYTTSVAEDVAPGTALLTVQAKGAHPLIFSLASDHFAIDRATG</sequence>
<organism evidence="1 2">
    <name type="scientific">Dermacentor silvarum</name>
    <name type="common">Tick</name>
    <dbReference type="NCBI Taxonomy" id="543639"/>
    <lineage>
        <taxon>Eukaryota</taxon>
        <taxon>Metazoa</taxon>
        <taxon>Ecdysozoa</taxon>
        <taxon>Arthropoda</taxon>
        <taxon>Chelicerata</taxon>
        <taxon>Arachnida</taxon>
        <taxon>Acari</taxon>
        <taxon>Parasitiformes</taxon>
        <taxon>Ixodida</taxon>
        <taxon>Ixodoidea</taxon>
        <taxon>Ixodidae</taxon>
        <taxon>Rhipicephalinae</taxon>
        <taxon>Dermacentor</taxon>
    </lineage>
</organism>
<evidence type="ECO:0000313" key="2">
    <source>
        <dbReference type="Proteomes" id="UP000821865"/>
    </source>
</evidence>
<keyword evidence="2" id="KW-1185">Reference proteome</keyword>
<reference evidence="1" key="1">
    <citation type="submission" date="2020-05" db="EMBL/GenBank/DDBJ databases">
        <title>Large-scale comparative analyses of tick genomes elucidate their genetic diversity and vector capacities.</title>
        <authorList>
            <person name="Jia N."/>
            <person name="Wang J."/>
            <person name="Shi W."/>
            <person name="Du L."/>
            <person name="Sun Y."/>
            <person name="Zhan W."/>
            <person name="Jiang J."/>
            <person name="Wang Q."/>
            <person name="Zhang B."/>
            <person name="Ji P."/>
            <person name="Sakyi L.B."/>
            <person name="Cui X."/>
            <person name="Yuan T."/>
            <person name="Jiang B."/>
            <person name="Yang W."/>
            <person name="Lam T.T.-Y."/>
            <person name="Chang Q."/>
            <person name="Ding S."/>
            <person name="Wang X."/>
            <person name="Zhu J."/>
            <person name="Ruan X."/>
            <person name="Zhao L."/>
            <person name="Wei J."/>
            <person name="Que T."/>
            <person name="Du C."/>
            <person name="Cheng J."/>
            <person name="Dai P."/>
            <person name="Han X."/>
            <person name="Huang E."/>
            <person name="Gao Y."/>
            <person name="Liu J."/>
            <person name="Shao H."/>
            <person name="Ye R."/>
            <person name="Li L."/>
            <person name="Wei W."/>
            <person name="Wang X."/>
            <person name="Wang C."/>
            <person name="Yang T."/>
            <person name="Huo Q."/>
            <person name="Li W."/>
            <person name="Guo W."/>
            <person name="Chen H."/>
            <person name="Zhou L."/>
            <person name="Ni X."/>
            <person name="Tian J."/>
            <person name="Zhou Y."/>
            <person name="Sheng Y."/>
            <person name="Liu T."/>
            <person name="Pan Y."/>
            <person name="Xia L."/>
            <person name="Li J."/>
            <person name="Zhao F."/>
            <person name="Cao W."/>
        </authorList>
    </citation>
    <scope>NUCLEOTIDE SEQUENCE</scope>
    <source>
        <strain evidence="1">Dsil-2018</strain>
    </source>
</reference>
<comment type="caution">
    <text evidence="1">The sequence shown here is derived from an EMBL/GenBank/DDBJ whole genome shotgun (WGS) entry which is preliminary data.</text>
</comment>
<accession>A0ACB8CW85</accession>
<gene>
    <name evidence="1" type="ORF">HPB49_007643</name>
</gene>
<dbReference type="Proteomes" id="UP000821865">
    <property type="component" value="Chromosome 4"/>
</dbReference>
<name>A0ACB8CW85_DERSI</name>
<evidence type="ECO:0000313" key="1">
    <source>
        <dbReference type="EMBL" id="KAH7953394.1"/>
    </source>
</evidence>